<gene>
    <name evidence="3" type="ORF">SEVIR_9G185800v2</name>
</gene>
<evidence type="ECO:0000256" key="1">
    <source>
        <dbReference type="SAM" id="MobiDB-lite"/>
    </source>
</evidence>
<feature type="compositionally biased region" description="Pro residues" evidence="1">
    <location>
        <begin position="194"/>
        <end position="208"/>
    </location>
</feature>
<dbReference type="AlphaFoldDB" id="A0A4U6SWD9"/>
<sequence length="250" mass="27005">MAEDSGKEEQARRARALAEKCFLAGNVSGARQWMQSAVRLAPGLPGTAQAVAAYDVHAAGARKPVDWYAVLGLLHPPHPSAGAHDDIKRQHRRLCLLVHPDKNPSAAADGAFKLVQAAWEELSARHRPADDDAATAAAPAQPGRPPPRPPDPPQQPQPQPRQPRGAHQQQGRRLSYADAARPPQPQGAAHRPATPSPPRAPRVPPPRSPSTCPSCGALMPYAKRNLRCMVCHWRRPMGRWHVGGGGDFFK</sequence>
<dbReference type="PANTHER" id="PTHR44137">
    <property type="entry name" value="BNAC03G44070D PROTEIN"/>
    <property type="match status" value="1"/>
</dbReference>
<evidence type="ECO:0000313" key="3">
    <source>
        <dbReference type="EMBL" id="TKV92821.1"/>
    </source>
</evidence>
<protein>
    <recommendedName>
        <fullName evidence="2">J domain-containing protein</fullName>
    </recommendedName>
</protein>
<dbReference type="Proteomes" id="UP000298652">
    <property type="component" value="Chromosome 9"/>
</dbReference>
<dbReference type="SUPFAM" id="SSF46565">
    <property type="entry name" value="Chaperone J-domain"/>
    <property type="match status" value="1"/>
</dbReference>
<dbReference type="OMA" id="CISAMVN"/>
<dbReference type="Pfam" id="PF00226">
    <property type="entry name" value="DnaJ"/>
    <property type="match status" value="1"/>
</dbReference>
<dbReference type="InterPro" id="IPR036869">
    <property type="entry name" value="J_dom_sf"/>
</dbReference>
<keyword evidence="4" id="KW-1185">Reference proteome</keyword>
<dbReference type="SMART" id="SM00271">
    <property type="entry name" value="DnaJ"/>
    <property type="match status" value="1"/>
</dbReference>
<dbReference type="Gene3D" id="1.10.287.110">
    <property type="entry name" value="DnaJ domain"/>
    <property type="match status" value="1"/>
</dbReference>
<evidence type="ECO:0000313" key="4">
    <source>
        <dbReference type="Proteomes" id="UP000298652"/>
    </source>
</evidence>
<name>A0A4U6SWD9_SETVI</name>
<dbReference type="EMBL" id="CM016560">
    <property type="protein sequence ID" value="TKV92821.1"/>
    <property type="molecule type" value="Genomic_DNA"/>
</dbReference>
<accession>A0A4U6SWD9</accession>
<dbReference type="Gramene" id="TKV92821">
    <property type="protein sequence ID" value="TKV92821"/>
    <property type="gene ID" value="SEVIR_9G185800v2"/>
</dbReference>
<proteinExistence type="predicted"/>
<reference evidence="3" key="1">
    <citation type="submission" date="2019-03" db="EMBL/GenBank/DDBJ databases">
        <title>WGS assembly of Setaria viridis.</title>
        <authorList>
            <person name="Huang P."/>
            <person name="Jenkins J."/>
            <person name="Grimwood J."/>
            <person name="Barry K."/>
            <person name="Healey A."/>
            <person name="Mamidi S."/>
            <person name="Sreedasyam A."/>
            <person name="Shu S."/>
            <person name="Feldman M."/>
            <person name="Wu J."/>
            <person name="Yu Y."/>
            <person name="Chen C."/>
            <person name="Johnson J."/>
            <person name="Rokhsar D."/>
            <person name="Baxter I."/>
            <person name="Schmutz J."/>
            <person name="Brutnell T."/>
            <person name="Kellogg E."/>
        </authorList>
    </citation>
    <scope>NUCLEOTIDE SEQUENCE [LARGE SCALE GENOMIC DNA]</scope>
</reference>
<feature type="compositionally biased region" description="Low complexity" evidence="1">
    <location>
        <begin position="162"/>
        <end position="173"/>
    </location>
</feature>
<dbReference type="CDD" id="cd06257">
    <property type="entry name" value="DnaJ"/>
    <property type="match status" value="1"/>
</dbReference>
<evidence type="ECO:0000259" key="2">
    <source>
        <dbReference type="PROSITE" id="PS50076"/>
    </source>
</evidence>
<organism evidence="3 4">
    <name type="scientific">Setaria viridis</name>
    <name type="common">Green bristlegrass</name>
    <name type="synonym">Setaria italica subsp. viridis</name>
    <dbReference type="NCBI Taxonomy" id="4556"/>
    <lineage>
        <taxon>Eukaryota</taxon>
        <taxon>Viridiplantae</taxon>
        <taxon>Streptophyta</taxon>
        <taxon>Embryophyta</taxon>
        <taxon>Tracheophyta</taxon>
        <taxon>Spermatophyta</taxon>
        <taxon>Magnoliopsida</taxon>
        <taxon>Liliopsida</taxon>
        <taxon>Poales</taxon>
        <taxon>Poaceae</taxon>
        <taxon>PACMAD clade</taxon>
        <taxon>Panicoideae</taxon>
        <taxon>Panicodae</taxon>
        <taxon>Paniceae</taxon>
        <taxon>Cenchrinae</taxon>
        <taxon>Setaria</taxon>
    </lineage>
</organism>
<dbReference type="InterPro" id="IPR001623">
    <property type="entry name" value="DnaJ_domain"/>
</dbReference>
<feature type="compositionally biased region" description="Pro residues" evidence="1">
    <location>
        <begin position="142"/>
        <end position="161"/>
    </location>
</feature>
<feature type="domain" description="J" evidence="2">
    <location>
        <begin position="66"/>
        <end position="127"/>
    </location>
</feature>
<feature type="region of interest" description="Disordered" evidence="1">
    <location>
        <begin position="125"/>
        <end position="213"/>
    </location>
</feature>
<dbReference type="PROSITE" id="PS50076">
    <property type="entry name" value="DNAJ_2"/>
    <property type="match status" value="1"/>
</dbReference>
<dbReference type="GO" id="GO:0005783">
    <property type="term" value="C:endoplasmic reticulum"/>
    <property type="evidence" value="ECO:0007669"/>
    <property type="project" value="UniProtKB-ARBA"/>
</dbReference>
<dbReference type="PANTHER" id="PTHR44137:SF53">
    <property type="entry name" value="DNAJ DOMAIN CONTAINING PROTEIN, EXPRESSED"/>
    <property type="match status" value="1"/>
</dbReference>